<dbReference type="AlphaFoldDB" id="A0A427YI53"/>
<feature type="chain" id="PRO_5019568830" description="Barwin domain-containing protein" evidence="2">
    <location>
        <begin position="18"/>
        <end position="130"/>
    </location>
</feature>
<dbReference type="InterPro" id="IPR051477">
    <property type="entry name" value="Expansin_CellWall"/>
</dbReference>
<dbReference type="Gene3D" id="2.40.40.10">
    <property type="entry name" value="RlpA-like domain"/>
    <property type="match status" value="1"/>
</dbReference>
<feature type="domain" description="Barwin" evidence="3">
    <location>
        <begin position="63"/>
        <end position="112"/>
    </location>
</feature>
<dbReference type="Pfam" id="PF00967">
    <property type="entry name" value="Barwin"/>
    <property type="match status" value="1"/>
</dbReference>
<dbReference type="EMBL" id="RSCD01000009">
    <property type="protein sequence ID" value="RSH90764.1"/>
    <property type="molecule type" value="Genomic_DNA"/>
</dbReference>
<evidence type="ECO:0000313" key="5">
    <source>
        <dbReference type="Proteomes" id="UP000279259"/>
    </source>
</evidence>
<protein>
    <recommendedName>
        <fullName evidence="3">Barwin domain-containing protein</fullName>
    </recommendedName>
</protein>
<dbReference type="OrthoDB" id="623670at2759"/>
<evidence type="ECO:0000256" key="1">
    <source>
        <dbReference type="ARBA" id="ARBA00022729"/>
    </source>
</evidence>
<dbReference type="GO" id="GO:0050832">
    <property type="term" value="P:defense response to fungus"/>
    <property type="evidence" value="ECO:0007669"/>
    <property type="project" value="InterPro"/>
</dbReference>
<dbReference type="GO" id="GO:0042742">
    <property type="term" value="P:defense response to bacterium"/>
    <property type="evidence" value="ECO:0007669"/>
    <property type="project" value="InterPro"/>
</dbReference>
<reference evidence="4 5" key="1">
    <citation type="submission" date="2018-11" db="EMBL/GenBank/DDBJ databases">
        <title>Genome sequence of Saitozyma podzolica DSM 27192.</title>
        <authorList>
            <person name="Aliyu H."/>
            <person name="Gorte O."/>
            <person name="Ochsenreither K."/>
        </authorList>
    </citation>
    <scope>NUCLEOTIDE SEQUENCE [LARGE SCALE GENOMIC DNA]</scope>
    <source>
        <strain evidence="4 5">DSM 27192</strain>
    </source>
</reference>
<proteinExistence type="predicted"/>
<dbReference type="InterPro" id="IPR001153">
    <property type="entry name" value="Barwin_dom"/>
</dbReference>
<dbReference type="InterPro" id="IPR036908">
    <property type="entry name" value="RlpA-like_sf"/>
</dbReference>
<dbReference type="SUPFAM" id="SSF50685">
    <property type="entry name" value="Barwin-like endoglucanases"/>
    <property type="match status" value="1"/>
</dbReference>
<dbReference type="PANTHER" id="PTHR31836">
    <property type="match status" value="1"/>
</dbReference>
<evidence type="ECO:0000256" key="2">
    <source>
        <dbReference type="SAM" id="SignalP"/>
    </source>
</evidence>
<gene>
    <name evidence="4" type="ORF">EHS25_009939</name>
</gene>
<evidence type="ECO:0000313" key="4">
    <source>
        <dbReference type="EMBL" id="RSH90764.1"/>
    </source>
</evidence>
<keyword evidence="5" id="KW-1185">Reference proteome</keyword>
<dbReference type="PANTHER" id="PTHR31836:SF25">
    <property type="entry name" value="RLPA-LIKE PROTEIN DOUBLE-PSI BETA-BARREL DOMAIN-CONTAINING PROTEIN"/>
    <property type="match status" value="1"/>
</dbReference>
<name>A0A427YI53_9TREE</name>
<feature type="signal peptide" evidence="2">
    <location>
        <begin position="1"/>
        <end position="17"/>
    </location>
</feature>
<evidence type="ECO:0000259" key="3">
    <source>
        <dbReference type="Pfam" id="PF00967"/>
    </source>
</evidence>
<accession>A0A427YI53</accession>
<sequence length="130" mass="13780">MFKVLIALVAAAAAVVAAPVEQMEERITHTGQATYFAVGLGACGWTNSDSDFIVALNSPQYTAQNGANCGQWLTITNEQNGNTAQAYVADECPGCADGSLDMSPSLFSQLANGNMDEGVFPISWHFNKRS</sequence>
<dbReference type="STRING" id="1890683.A0A427YI53"/>
<keyword evidence="1 2" id="KW-0732">Signal</keyword>
<comment type="caution">
    <text evidence="4">The sequence shown here is derived from an EMBL/GenBank/DDBJ whole genome shotgun (WGS) entry which is preliminary data.</text>
</comment>
<dbReference type="Proteomes" id="UP000279259">
    <property type="component" value="Unassembled WGS sequence"/>
</dbReference>
<organism evidence="4 5">
    <name type="scientific">Saitozyma podzolica</name>
    <dbReference type="NCBI Taxonomy" id="1890683"/>
    <lineage>
        <taxon>Eukaryota</taxon>
        <taxon>Fungi</taxon>
        <taxon>Dikarya</taxon>
        <taxon>Basidiomycota</taxon>
        <taxon>Agaricomycotina</taxon>
        <taxon>Tremellomycetes</taxon>
        <taxon>Tremellales</taxon>
        <taxon>Trimorphomycetaceae</taxon>
        <taxon>Saitozyma</taxon>
    </lineage>
</organism>
<dbReference type="CDD" id="cd22191">
    <property type="entry name" value="DPBB_RlpA_EXP_N-like"/>
    <property type="match status" value="1"/>
</dbReference>